<dbReference type="SUPFAM" id="SSF46689">
    <property type="entry name" value="Homeodomain-like"/>
    <property type="match status" value="1"/>
</dbReference>
<evidence type="ECO:0000313" key="7">
    <source>
        <dbReference type="EMBL" id="MBC8601357.1"/>
    </source>
</evidence>
<dbReference type="InterPro" id="IPR009057">
    <property type="entry name" value="Homeodomain-like_sf"/>
</dbReference>
<keyword evidence="3" id="KW-0804">Transcription</keyword>
<reference evidence="7 10" key="2">
    <citation type="submission" date="2020-08" db="EMBL/GenBank/DDBJ databases">
        <title>Genome public.</title>
        <authorList>
            <person name="Liu C."/>
            <person name="Sun Q."/>
        </authorList>
    </citation>
    <scope>NUCLEOTIDE SEQUENCE [LARGE SCALE GENOMIC DNA]</scope>
    <source>
        <strain evidence="7 10">426_9</strain>
    </source>
</reference>
<dbReference type="AlphaFoldDB" id="A0A3D8HGD3"/>
<protein>
    <submittedName>
        <fullName evidence="8">TetR/AcrR family transcriptional regulator</fullName>
    </submittedName>
</protein>
<keyword evidence="1" id="KW-0805">Transcription regulation</keyword>
<keyword evidence="5" id="KW-0812">Transmembrane</keyword>
<keyword evidence="5" id="KW-1133">Transmembrane helix</keyword>
<dbReference type="Pfam" id="PF00440">
    <property type="entry name" value="TetR_N"/>
    <property type="match status" value="1"/>
</dbReference>
<feature type="domain" description="HTH tetR-type" evidence="6">
    <location>
        <begin position="7"/>
        <end position="67"/>
    </location>
</feature>
<feature type="transmembrane region" description="Helical" evidence="5">
    <location>
        <begin position="152"/>
        <end position="169"/>
    </location>
</feature>
<dbReference type="Proteomes" id="UP000256321">
    <property type="component" value="Unassembled WGS sequence"/>
</dbReference>
<gene>
    <name evidence="8" type="ORF">DWU89_06580</name>
    <name evidence="7" type="ORF">H8784_06430</name>
</gene>
<dbReference type="Gene3D" id="1.10.357.10">
    <property type="entry name" value="Tetracycline Repressor, domain 2"/>
    <property type="match status" value="1"/>
</dbReference>
<evidence type="ECO:0000256" key="5">
    <source>
        <dbReference type="SAM" id="Phobius"/>
    </source>
</evidence>
<comment type="caution">
    <text evidence="8">The sequence shown here is derived from an EMBL/GenBank/DDBJ whole genome shotgun (WGS) entry which is preliminary data.</text>
</comment>
<evidence type="ECO:0000256" key="4">
    <source>
        <dbReference type="PROSITE-ProRule" id="PRU00335"/>
    </source>
</evidence>
<dbReference type="RefSeq" id="WP_115498841.1">
    <property type="nucleotide sequence ID" value="NZ_JACRTI010000010.1"/>
</dbReference>
<evidence type="ECO:0000256" key="2">
    <source>
        <dbReference type="ARBA" id="ARBA00023125"/>
    </source>
</evidence>
<dbReference type="PANTHER" id="PTHR30055">
    <property type="entry name" value="HTH-TYPE TRANSCRIPTIONAL REGULATOR RUTR"/>
    <property type="match status" value="1"/>
</dbReference>
<dbReference type="GO" id="GO:0000976">
    <property type="term" value="F:transcription cis-regulatory region binding"/>
    <property type="evidence" value="ECO:0007669"/>
    <property type="project" value="TreeGrafter"/>
</dbReference>
<feature type="DNA-binding region" description="H-T-H motif" evidence="4">
    <location>
        <begin position="30"/>
        <end position="49"/>
    </location>
</feature>
<proteinExistence type="predicted"/>
<dbReference type="PANTHER" id="PTHR30055:SF234">
    <property type="entry name" value="HTH-TYPE TRANSCRIPTIONAL REGULATOR BETI"/>
    <property type="match status" value="1"/>
</dbReference>
<dbReference type="Proteomes" id="UP000629596">
    <property type="component" value="Unassembled WGS sequence"/>
</dbReference>
<evidence type="ECO:0000256" key="3">
    <source>
        <dbReference type="ARBA" id="ARBA00023163"/>
    </source>
</evidence>
<evidence type="ECO:0000259" key="6">
    <source>
        <dbReference type="PROSITE" id="PS50977"/>
    </source>
</evidence>
<reference evidence="8 9" key="1">
    <citation type="submission" date="2018-07" db="EMBL/GenBank/DDBJ databases">
        <title>Parabacteroides acidifaciens nov. sp., isolated from human feces.</title>
        <authorList>
            <person name="Wang Y.J."/>
        </authorList>
    </citation>
    <scope>NUCLEOTIDE SEQUENCE [LARGE SCALE GENOMIC DNA]</scope>
    <source>
        <strain evidence="8 9">426-9</strain>
    </source>
</reference>
<dbReference type="GO" id="GO:0003700">
    <property type="term" value="F:DNA-binding transcription factor activity"/>
    <property type="evidence" value="ECO:0007669"/>
    <property type="project" value="TreeGrafter"/>
</dbReference>
<dbReference type="EMBL" id="QREV01000010">
    <property type="protein sequence ID" value="RDU50035.1"/>
    <property type="molecule type" value="Genomic_DNA"/>
</dbReference>
<keyword evidence="2 4" id="KW-0238">DNA-binding</keyword>
<evidence type="ECO:0000313" key="8">
    <source>
        <dbReference type="EMBL" id="RDU50035.1"/>
    </source>
</evidence>
<dbReference type="EMBL" id="JACRTI010000010">
    <property type="protein sequence ID" value="MBC8601357.1"/>
    <property type="molecule type" value="Genomic_DNA"/>
</dbReference>
<keyword evidence="5" id="KW-0472">Membrane</keyword>
<accession>A0A3D8HGD3</accession>
<organism evidence="8 9">
    <name type="scientific">Parabacteroides acidifaciens</name>
    <dbReference type="NCBI Taxonomy" id="2290935"/>
    <lineage>
        <taxon>Bacteria</taxon>
        <taxon>Pseudomonadati</taxon>
        <taxon>Bacteroidota</taxon>
        <taxon>Bacteroidia</taxon>
        <taxon>Bacteroidales</taxon>
        <taxon>Tannerellaceae</taxon>
        <taxon>Parabacteroides</taxon>
    </lineage>
</organism>
<dbReference type="InterPro" id="IPR001647">
    <property type="entry name" value="HTH_TetR"/>
</dbReference>
<evidence type="ECO:0000256" key="1">
    <source>
        <dbReference type="ARBA" id="ARBA00023015"/>
    </source>
</evidence>
<dbReference type="PROSITE" id="PS50977">
    <property type="entry name" value="HTH_TETR_2"/>
    <property type="match status" value="1"/>
</dbReference>
<sequence length="214" mass="24956">MNIEELQDMESRIIEAAKQVFVRKGYEATKMGDVALEVGISRTALHYYFRTKEMLFDAIFGQLMNALLPNIEKIMDEPTSCLEKMPKIIDQYMAMIQANPLFPIFVVSEFNRDPEHLYRTIMKDPERVKPLLQLQEQMTDEMERGLLKKVPLIYTASTLLSLVIFPILIRNPLTDVFMDGDPRKFEVFLRERKAFIADAMIRLFTPDQPRTSNE</sequence>
<name>A0A3D8HGD3_9BACT</name>
<dbReference type="InterPro" id="IPR050109">
    <property type="entry name" value="HTH-type_TetR-like_transc_reg"/>
</dbReference>
<dbReference type="PRINTS" id="PR00455">
    <property type="entry name" value="HTHTETR"/>
</dbReference>
<keyword evidence="10" id="KW-1185">Reference proteome</keyword>
<evidence type="ECO:0000313" key="9">
    <source>
        <dbReference type="Proteomes" id="UP000256321"/>
    </source>
</evidence>
<evidence type="ECO:0000313" key="10">
    <source>
        <dbReference type="Proteomes" id="UP000629596"/>
    </source>
</evidence>